<comment type="subunit">
    <text evidence="4">Component of the Mediator complex.</text>
</comment>
<dbReference type="OMA" id="KKWIVQY"/>
<evidence type="ECO:0000313" key="6">
    <source>
        <dbReference type="Proteomes" id="UP000186594"/>
    </source>
</evidence>
<comment type="function">
    <text evidence="4">Component of the Mediator complex, a coactivator involved in the regulated transcription of nearly all RNA polymerase II-dependent genes. Mediator functions as a bridge to convey information from gene-specific regulatory proteins to the basal RNA polymerase II transcription machinery. Mediator is recruited to promoters by direct interactions with regulatory proteins and serves as a scaffold for the assembly of a functional preinitiation complex with RNA polymerase II and the general transcription factors.</text>
</comment>
<accession>A0A1U7LJL7</accession>
<dbReference type="OrthoDB" id="1854899at2759"/>
<comment type="caution">
    <text evidence="5">The sequence shown here is derived from an EMBL/GenBank/DDBJ whole genome shotgun (WGS) entry which is preliminary data.</text>
</comment>
<dbReference type="STRING" id="1198029.A0A1U7LJL7"/>
<dbReference type="GO" id="GO:0016592">
    <property type="term" value="C:mediator complex"/>
    <property type="evidence" value="ECO:0007669"/>
    <property type="project" value="InterPro"/>
</dbReference>
<evidence type="ECO:0000313" key="5">
    <source>
        <dbReference type="EMBL" id="OLL22850.1"/>
    </source>
</evidence>
<evidence type="ECO:0000256" key="4">
    <source>
        <dbReference type="RuleBase" id="RU364152"/>
    </source>
</evidence>
<dbReference type="EMBL" id="LXFE01002699">
    <property type="protein sequence ID" value="OLL22850.1"/>
    <property type="molecule type" value="Genomic_DNA"/>
</dbReference>
<comment type="subcellular location">
    <subcellularLocation>
        <location evidence="1 4">Nucleus</location>
    </subcellularLocation>
</comment>
<reference evidence="5 6" key="1">
    <citation type="submission" date="2016-04" db="EMBL/GenBank/DDBJ databases">
        <title>Evolutionary innovation and constraint leading to complex multicellularity in the Ascomycota.</title>
        <authorList>
            <person name="Cisse O."/>
            <person name="Nguyen A."/>
            <person name="Hewitt D.A."/>
            <person name="Jedd G."/>
            <person name="Stajich J.E."/>
        </authorList>
    </citation>
    <scope>NUCLEOTIDE SEQUENCE [LARGE SCALE GENOMIC DNA]</scope>
    <source>
        <strain evidence="5 6">DAH-3</strain>
    </source>
</reference>
<dbReference type="GO" id="GO:0003713">
    <property type="term" value="F:transcription coactivator activity"/>
    <property type="evidence" value="ECO:0007669"/>
    <property type="project" value="TreeGrafter"/>
</dbReference>
<gene>
    <name evidence="4" type="primary">MED20</name>
    <name evidence="5" type="ORF">NEOLI_001718</name>
</gene>
<keyword evidence="4" id="KW-0010">Activator</keyword>
<name>A0A1U7LJL7_NEOID</name>
<comment type="similarity">
    <text evidence="2 4">Belongs to the Mediator complex subunit 20 family.</text>
</comment>
<evidence type="ECO:0000256" key="1">
    <source>
        <dbReference type="ARBA" id="ARBA00004123"/>
    </source>
</evidence>
<evidence type="ECO:0000256" key="2">
    <source>
        <dbReference type="ARBA" id="ARBA00010743"/>
    </source>
</evidence>
<dbReference type="AlphaFoldDB" id="A0A1U7LJL7"/>
<dbReference type="PANTHER" id="PTHR12465">
    <property type="entry name" value="UBIQUITIN SPECIFIC PROTEASE HOMOLOG 49"/>
    <property type="match status" value="1"/>
</dbReference>
<dbReference type="Proteomes" id="UP000186594">
    <property type="component" value="Unassembled WGS sequence"/>
</dbReference>
<keyword evidence="3 4" id="KW-0539">Nucleus</keyword>
<keyword evidence="4" id="KW-0805">Transcription regulation</keyword>
<sequence length="192" mass="21862">MPVTGLILLPASTNPASTNSLSEKLEAYHGARQVEKWVVQYKLYRETLNPNSPKVLHQLFLSQFPKSMFCLINDIVVEMDRDFEGLLKKLNLWTQRQELVSDGTTLDMDEFKVRIGSLRSTTTILGQLIEIEYLPCNNNSAQPVISEFAKDYVFNLTETEAPIVFSKSETDVNSEITLLDIASQYIDLLKRK</sequence>
<protein>
    <recommendedName>
        <fullName evidence="4">Mediator of RNA polymerase II transcription subunit 20</fullName>
    </recommendedName>
    <alternativeName>
        <fullName evidence="4">Mediator complex subunit 20</fullName>
    </alternativeName>
</protein>
<keyword evidence="4" id="KW-0804">Transcription</keyword>
<proteinExistence type="inferred from homology"/>
<dbReference type="Pfam" id="PF08612">
    <property type="entry name" value="Med20"/>
    <property type="match status" value="1"/>
</dbReference>
<dbReference type="GO" id="GO:0006357">
    <property type="term" value="P:regulation of transcription by RNA polymerase II"/>
    <property type="evidence" value="ECO:0007669"/>
    <property type="project" value="InterPro"/>
</dbReference>
<organism evidence="5 6">
    <name type="scientific">Neolecta irregularis (strain DAH-3)</name>
    <dbReference type="NCBI Taxonomy" id="1198029"/>
    <lineage>
        <taxon>Eukaryota</taxon>
        <taxon>Fungi</taxon>
        <taxon>Dikarya</taxon>
        <taxon>Ascomycota</taxon>
        <taxon>Taphrinomycotina</taxon>
        <taxon>Neolectales</taxon>
        <taxon>Neolectaceae</taxon>
        <taxon>Neolecta</taxon>
    </lineage>
</organism>
<evidence type="ECO:0000256" key="3">
    <source>
        <dbReference type="ARBA" id="ARBA00023242"/>
    </source>
</evidence>
<dbReference type="Gene3D" id="3.30.310.180">
    <property type="match status" value="1"/>
</dbReference>
<dbReference type="PANTHER" id="PTHR12465:SF0">
    <property type="entry name" value="MEDIATOR OF RNA POLYMERASE II TRANSCRIPTION SUBUNIT 20"/>
    <property type="match status" value="1"/>
</dbReference>
<dbReference type="InterPro" id="IPR013921">
    <property type="entry name" value="Mediator_Med20"/>
</dbReference>
<keyword evidence="6" id="KW-1185">Reference proteome</keyword>